<dbReference type="PIRSF" id="PIRSF004764">
    <property type="entry name" value="YmfJ"/>
    <property type="match status" value="1"/>
</dbReference>
<comment type="caution">
    <text evidence="1">The sequence shown here is derived from an EMBL/GenBank/DDBJ whole genome shotgun (WGS) entry which is preliminary data.</text>
</comment>
<dbReference type="InterPro" id="IPR021637">
    <property type="entry name" value="DUF3243"/>
</dbReference>
<dbReference type="Pfam" id="PF11588">
    <property type="entry name" value="DUF3243"/>
    <property type="match status" value="1"/>
</dbReference>
<sequence length="88" mass="10025">MSVLDNFDTWKDFLGDRLHQAQGQGMDQRAVSDLAYEIGNYLATSVDAKNDQEAVLRDLWNVADEKEQHAIANMMVKLVRNEGTQQQQ</sequence>
<dbReference type="RefSeq" id="WP_197315959.1">
    <property type="nucleotide sequence ID" value="NZ_JADZSC010000001.1"/>
</dbReference>
<keyword evidence="2" id="KW-1185">Reference proteome</keyword>
<dbReference type="InterPro" id="IPR038292">
    <property type="entry name" value="YmfJ/YflH_sf"/>
</dbReference>
<dbReference type="EMBL" id="JADZSC010000001">
    <property type="protein sequence ID" value="MBH0229341.1"/>
    <property type="molecule type" value="Genomic_DNA"/>
</dbReference>
<accession>A0A931HTU9</accession>
<dbReference type="Gene3D" id="1.10.760.20">
    <property type="entry name" value="Protein of unknown function DUF3243"/>
    <property type="match status" value="1"/>
</dbReference>
<proteinExistence type="predicted"/>
<dbReference type="InterPro" id="IPR024702">
    <property type="entry name" value="Uncharacterised_YmfJ"/>
</dbReference>
<gene>
    <name evidence="1" type="ORF">H0267_03850</name>
</gene>
<dbReference type="AlphaFoldDB" id="A0A931HTU9"/>
<protein>
    <submittedName>
        <fullName evidence="1">DUF3243 domain-containing protein</fullName>
    </submittedName>
</protein>
<organism evidence="1 2">
    <name type="scientific">Halobacillus yeomjeoni</name>
    <dbReference type="NCBI Taxonomy" id="311194"/>
    <lineage>
        <taxon>Bacteria</taxon>
        <taxon>Bacillati</taxon>
        <taxon>Bacillota</taxon>
        <taxon>Bacilli</taxon>
        <taxon>Bacillales</taxon>
        <taxon>Bacillaceae</taxon>
        <taxon>Halobacillus</taxon>
    </lineage>
</organism>
<dbReference type="Proteomes" id="UP000614490">
    <property type="component" value="Unassembled WGS sequence"/>
</dbReference>
<evidence type="ECO:0000313" key="2">
    <source>
        <dbReference type="Proteomes" id="UP000614490"/>
    </source>
</evidence>
<name>A0A931HTU9_9BACI</name>
<reference evidence="1 2" key="1">
    <citation type="journal article" date="2005" name="Int. J. Syst. Evol. Microbiol.">
        <title>Halobacillus yeomjeoni sp. nov., isolated from a marine solar saltern in Korea.</title>
        <authorList>
            <person name="Yoon J.H."/>
            <person name="Kang S.J."/>
            <person name="Lee C.H."/>
            <person name="Oh H.W."/>
            <person name="Oh T.K."/>
        </authorList>
    </citation>
    <scope>NUCLEOTIDE SEQUENCE [LARGE SCALE GENOMIC DNA]</scope>
    <source>
        <strain evidence="1 2">KCTC 3957</strain>
    </source>
</reference>
<evidence type="ECO:0000313" key="1">
    <source>
        <dbReference type="EMBL" id="MBH0229341.1"/>
    </source>
</evidence>